<dbReference type="AlphaFoldDB" id="A0A8E2AVR7"/>
<proteinExistence type="predicted"/>
<dbReference type="EMBL" id="KV722377">
    <property type="protein sequence ID" value="OCH91923.1"/>
    <property type="molecule type" value="Genomic_DNA"/>
</dbReference>
<protein>
    <submittedName>
        <fullName evidence="1">Uncharacterized protein</fullName>
    </submittedName>
</protein>
<gene>
    <name evidence="1" type="ORF">OBBRIDRAFT_791785</name>
</gene>
<name>A0A8E2AVR7_9APHY</name>
<sequence>MTLFTPRLCIHIIASQCIYRLTSMIISHFLIDLRRVADAPLENDAQLDSVVISRGVLDAVCFLRGKHGRAT</sequence>
<accession>A0A8E2AVR7</accession>
<organism evidence="1 2">
    <name type="scientific">Obba rivulosa</name>
    <dbReference type="NCBI Taxonomy" id="1052685"/>
    <lineage>
        <taxon>Eukaryota</taxon>
        <taxon>Fungi</taxon>
        <taxon>Dikarya</taxon>
        <taxon>Basidiomycota</taxon>
        <taxon>Agaricomycotina</taxon>
        <taxon>Agaricomycetes</taxon>
        <taxon>Polyporales</taxon>
        <taxon>Gelatoporiaceae</taxon>
        <taxon>Obba</taxon>
    </lineage>
</organism>
<reference evidence="1 2" key="1">
    <citation type="submission" date="2016-07" db="EMBL/GenBank/DDBJ databases">
        <title>Draft genome of the white-rot fungus Obba rivulosa 3A-2.</title>
        <authorList>
            <consortium name="DOE Joint Genome Institute"/>
            <person name="Miettinen O."/>
            <person name="Riley R."/>
            <person name="Acob R."/>
            <person name="Barry K."/>
            <person name="Cullen D."/>
            <person name="De Vries R."/>
            <person name="Hainaut M."/>
            <person name="Hatakka A."/>
            <person name="Henrissat B."/>
            <person name="Hilden K."/>
            <person name="Kuo R."/>
            <person name="Labutti K."/>
            <person name="Lipzen A."/>
            <person name="Makela M.R."/>
            <person name="Sandor L."/>
            <person name="Spatafora J.W."/>
            <person name="Grigoriev I.V."/>
            <person name="Hibbett D.S."/>
        </authorList>
    </citation>
    <scope>NUCLEOTIDE SEQUENCE [LARGE SCALE GENOMIC DNA]</scope>
    <source>
        <strain evidence="1 2">3A-2</strain>
    </source>
</reference>
<evidence type="ECO:0000313" key="1">
    <source>
        <dbReference type="EMBL" id="OCH91923.1"/>
    </source>
</evidence>
<evidence type="ECO:0000313" key="2">
    <source>
        <dbReference type="Proteomes" id="UP000250043"/>
    </source>
</evidence>
<keyword evidence="2" id="KW-1185">Reference proteome</keyword>
<dbReference type="Proteomes" id="UP000250043">
    <property type="component" value="Unassembled WGS sequence"/>
</dbReference>